<dbReference type="Pfam" id="PF01075">
    <property type="entry name" value="Glyco_transf_9"/>
    <property type="match status" value="1"/>
</dbReference>
<keyword evidence="2 3" id="KW-0802">TPR repeat</keyword>
<reference evidence="4" key="1">
    <citation type="submission" date="2013-04" db="EMBL/GenBank/DDBJ databases">
        <title>The genome sequencing project of 58 acetic acid bacteria.</title>
        <authorList>
            <person name="Okamoto-Kainuma A."/>
            <person name="Ishikawa M."/>
            <person name="Umino S."/>
            <person name="Koizumi Y."/>
            <person name="Shiwa Y."/>
            <person name="Yoshikawa H."/>
            <person name="Matsutani M."/>
            <person name="Matsushita K."/>
        </authorList>
    </citation>
    <scope>NUCLEOTIDE SEQUENCE</scope>
    <source>
        <strain evidence="4">NBRC 106556</strain>
    </source>
</reference>
<organism evidence="4 5">
    <name type="scientific">Neokomagataea tanensis NBRC 106556</name>
    <dbReference type="NCBI Taxonomy" id="1223519"/>
    <lineage>
        <taxon>Bacteria</taxon>
        <taxon>Pseudomonadati</taxon>
        <taxon>Pseudomonadota</taxon>
        <taxon>Alphaproteobacteria</taxon>
        <taxon>Acetobacterales</taxon>
        <taxon>Acetobacteraceae</taxon>
        <taxon>Neokomagataea</taxon>
    </lineage>
</organism>
<dbReference type="EMBL" id="BAQB01000097">
    <property type="protein sequence ID" value="GBR49195.1"/>
    <property type="molecule type" value="Genomic_DNA"/>
</dbReference>
<dbReference type="Gene3D" id="1.25.40.10">
    <property type="entry name" value="Tetratricopeptide repeat domain"/>
    <property type="match status" value="1"/>
</dbReference>
<keyword evidence="5" id="KW-1185">Reference proteome</keyword>
<dbReference type="Pfam" id="PF13181">
    <property type="entry name" value="TPR_8"/>
    <property type="match status" value="1"/>
</dbReference>
<dbReference type="Pfam" id="PF14559">
    <property type="entry name" value="TPR_19"/>
    <property type="match status" value="1"/>
</dbReference>
<evidence type="ECO:0000313" key="4">
    <source>
        <dbReference type="EMBL" id="GBR49195.1"/>
    </source>
</evidence>
<evidence type="ECO:0000313" key="5">
    <source>
        <dbReference type="Proteomes" id="UP001062443"/>
    </source>
</evidence>
<dbReference type="SMART" id="SM00028">
    <property type="entry name" value="TPR"/>
    <property type="match status" value="4"/>
</dbReference>
<evidence type="ECO:0000256" key="1">
    <source>
        <dbReference type="ARBA" id="ARBA00022737"/>
    </source>
</evidence>
<dbReference type="InterPro" id="IPR011990">
    <property type="entry name" value="TPR-like_helical_dom_sf"/>
</dbReference>
<dbReference type="PANTHER" id="PTHR44943:SF8">
    <property type="entry name" value="TPR REPEAT-CONTAINING PROTEIN MJ0263"/>
    <property type="match status" value="1"/>
</dbReference>
<dbReference type="SUPFAM" id="SSF53756">
    <property type="entry name" value="UDP-Glycosyltransferase/glycogen phosphorylase"/>
    <property type="match status" value="1"/>
</dbReference>
<keyword evidence="4" id="KW-0808">Transferase</keyword>
<proteinExistence type="predicted"/>
<gene>
    <name evidence="4" type="ORF">AA106556_1964</name>
</gene>
<dbReference type="GO" id="GO:0016740">
    <property type="term" value="F:transferase activity"/>
    <property type="evidence" value="ECO:0007669"/>
    <property type="project" value="UniProtKB-KW"/>
</dbReference>
<dbReference type="SUPFAM" id="SSF48452">
    <property type="entry name" value="TPR-like"/>
    <property type="match status" value="1"/>
</dbReference>
<dbReference type="InterPro" id="IPR019734">
    <property type="entry name" value="TPR_rpt"/>
</dbReference>
<dbReference type="PROSITE" id="PS50005">
    <property type="entry name" value="TPR"/>
    <property type="match status" value="1"/>
</dbReference>
<dbReference type="InterPro" id="IPR002201">
    <property type="entry name" value="Glyco_trans_9"/>
</dbReference>
<comment type="caution">
    <text evidence="4">The sequence shown here is derived from an EMBL/GenBank/DDBJ whole genome shotgun (WGS) entry which is preliminary data.</text>
</comment>
<dbReference type="Gene3D" id="3.40.50.2000">
    <property type="entry name" value="Glycogen Phosphorylase B"/>
    <property type="match status" value="1"/>
</dbReference>
<protein>
    <submittedName>
        <fullName evidence="4">O-linked N-acetylglucosamine transferase</fullName>
    </submittedName>
</protein>
<evidence type="ECO:0000256" key="3">
    <source>
        <dbReference type="PROSITE-ProRule" id="PRU00339"/>
    </source>
</evidence>
<dbReference type="InterPro" id="IPR051685">
    <property type="entry name" value="Ycf3/AcsC/BcsC/TPR_MFPF"/>
</dbReference>
<keyword evidence="1" id="KW-0677">Repeat</keyword>
<dbReference type="PANTHER" id="PTHR44943">
    <property type="entry name" value="CELLULOSE SYNTHASE OPERON PROTEIN C"/>
    <property type="match status" value="1"/>
</dbReference>
<evidence type="ECO:0000256" key="2">
    <source>
        <dbReference type="ARBA" id="ARBA00022803"/>
    </source>
</evidence>
<feature type="repeat" description="TPR" evidence="3">
    <location>
        <begin position="181"/>
        <end position="214"/>
    </location>
</feature>
<sequence length="537" mass="59818">MIDPHSSTTTTPQNDDTATLITQCHAALSARNPSQARALLQTLPHTTETHTLNGHALFLMGQYAPAAQAFIRAAPTVGPHPIAQFLPQAISQRLRPELLLLIDAAIEQTPEDIRLLEAKATVLTELNRLTEAEHLLKESLRRRPNNDNTLNTLAMVYSEAGRFDESLAILQTLHERAPDQWTPLCNLACTLTNIGQLDEAANVYRRAITLAPHEPALRLNHSITMLKAGRMAQGWAEHEWRFGLPGHTSLPRSRLLPSITPNLDLRGKRILITQEEGLGDTLMYLRYIPPLIRTGARVHIWGPHTLASLCNRIDGIDTVQVGGDTPDYDYHCPFISLPRAFSATPDAMGAPVPYLTTHSHKAAQWQKILQHDTKLKVGLVWGGGVRSENSIAYMLDRKRSMPLKALNPLAALDGMSFYSLQKDEPAHQLPDFPGHITNYMPQCFDMDDTAALISALDIVVSVDTSMVHLAGAIGKPVIMMDRTTNCWRWLQNREDSPWYPNMRIVRQTTFQEWGDVVERVAQLLTRAVHEGVASIIV</sequence>
<name>A0ABQ0QLB4_9PROT</name>
<dbReference type="Proteomes" id="UP001062443">
    <property type="component" value="Unassembled WGS sequence"/>
</dbReference>
<dbReference type="RefSeq" id="WP_068170515.1">
    <property type="nucleotide sequence ID" value="NZ_BAQB01000097.1"/>
</dbReference>
<accession>A0ABQ0QLB4</accession>